<organism evidence="13 14">
    <name type="scientific">Phtheirospermum japonicum</name>
    <dbReference type="NCBI Taxonomy" id="374723"/>
    <lineage>
        <taxon>Eukaryota</taxon>
        <taxon>Viridiplantae</taxon>
        <taxon>Streptophyta</taxon>
        <taxon>Embryophyta</taxon>
        <taxon>Tracheophyta</taxon>
        <taxon>Spermatophyta</taxon>
        <taxon>Magnoliopsida</taxon>
        <taxon>eudicotyledons</taxon>
        <taxon>Gunneridae</taxon>
        <taxon>Pentapetalae</taxon>
        <taxon>asterids</taxon>
        <taxon>lamiids</taxon>
        <taxon>Lamiales</taxon>
        <taxon>Orobanchaceae</taxon>
        <taxon>Orobanchaceae incertae sedis</taxon>
        <taxon>Phtheirospermum</taxon>
    </lineage>
</organism>
<dbReference type="InterPro" id="IPR058922">
    <property type="entry name" value="WHD_DRP"/>
</dbReference>
<proteinExistence type="inferred from homology"/>
<evidence type="ECO:0000259" key="11">
    <source>
        <dbReference type="Pfam" id="PF00931"/>
    </source>
</evidence>
<dbReference type="Pfam" id="PF23559">
    <property type="entry name" value="WHD_DRP"/>
    <property type="match status" value="1"/>
</dbReference>
<dbReference type="GO" id="GO:0051607">
    <property type="term" value="P:defense response to virus"/>
    <property type="evidence" value="ECO:0007669"/>
    <property type="project" value="UniProtKB-ARBA"/>
</dbReference>
<dbReference type="Proteomes" id="UP000653305">
    <property type="component" value="Unassembled WGS sequence"/>
</dbReference>
<keyword evidence="14" id="KW-1185">Reference proteome</keyword>
<dbReference type="PANTHER" id="PTHR23155:SF1152">
    <property type="entry name" value="AAA+ ATPASE DOMAIN-CONTAINING PROTEIN"/>
    <property type="match status" value="1"/>
</dbReference>
<comment type="subcellular location">
    <subcellularLocation>
        <location evidence="2">Cytoplasm</location>
    </subcellularLocation>
</comment>
<evidence type="ECO:0000256" key="10">
    <source>
        <dbReference type="ARBA" id="ARBA00022840"/>
    </source>
</evidence>
<dbReference type="Gene3D" id="3.40.50.300">
    <property type="entry name" value="P-loop containing nucleotide triphosphate hydrolases"/>
    <property type="match status" value="1"/>
</dbReference>
<keyword evidence="6" id="KW-0381">Hypersensitive response</keyword>
<evidence type="ECO:0000256" key="7">
    <source>
        <dbReference type="ARBA" id="ARBA00022737"/>
    </source>
</evidence>
<evidence type="ECO:0000256" key="2">
    <source>
        <dbReference type="ARBA" id="ARBA00004496"/>
    </source>
</evidence>
<dbReference type="Pfam" id="PF00931">
    <property type="entry name" value="NB-ARC"/>
    <property type="match status" value="1"/>
</dbReference>
<dbReference type="GO" id="GO:0005524">
    <property type="term" value="F:ATP binding"/>
    <property type="evidence" value="ECO:0007669"/>
    <property type="project" value="UniProtKB-KW"/>
</dbReference>
<evidence type="ECO:0000256" key="8">
    <source>
        <dbReference type="ARBA" id="ARBA00022741"/>
    </source>
</evidence>
<dbReference type="Gene3D" id="1.10.8.430">
    <property type="entry name" value="Helical domain of apoptotic protease-activating factors"/>
    <property type="match status" value="1"/>
</dbReference>
<dbReference type="PRINTS" id="PR00364">
    <property type="entry name" value="DISEASERSIST"/>
</dbReference>
<evidence type="ECO:0000256" key="1">
    <source>
        <dbReference type="ARBA" id="ARBA00002074"/>
    </source>
</evidence>
<dbReference type="AlphaFoldDB" id="A0A830B0U8"/>
<keyword evidence="5" id="KW-0433">Leucine-rich repeat</keyword>
<accession>A0A830B0U8</accession>
<dbReference type="SUPFAM" id="SSF52540">
    <property type="entry name" value="P-loop containing nucleoside triphosphate hydrolases"/>
    <property type="match status" value="1"/>
</dbReference>
<comment type="caution">
    <text evidence="13">The sequence shown here is derived from an EMBL/GenBank/DDBJ whole genome shotgun (WGS) entry which is preliminary data.</text>
</comment>
<evidence type="ECO:0000256" key="9">
    <source>
        <dbReference type="ARBA" id="ARBA00022821"/>
    </source>
</evidence>
<evidence type="ECO:0000256" key="6">
    <source>
        <dbReference type="ARBA" id="ARBA00022667"/>
    </source>
</evidence>
<keyword evidence="9" id="KW-0611">Plant defense</keyword>
<dbReference type="SUPFAM" id="SSF52058">
    <property type="entry name" value="L domain-like"/>
    <property type="match status" value="1"/>
</dbReference>
<reference evidence="13" key="1">
    <citation type="submission" date="2020-07" db="EMBL/GenBank/DDBJ databases">
        <title>Ethylene signaling mediates host invasion by parasitic plants.</title>
        <authorList>
            <person name="Yoshida S."/>
        </authorList>
    </citation>
    <scope>NUCLEOTIDE SEQUENCE</scope>
    <source>
        <strain evidence="13">Okayama</strain>
    </source>
</reference>
<protein>
    <submittedName>
        <fullName evidence="13">Putative late blight resistance protein homolog r1a-6</fullName>
    </submittedName>
</protein>
<comment type="similarity">
    <text evidence="3">Belongs to the disease resistance NB-LRR family.</text>
</comment>
<dbReference type="InterPro" id="IPR036388">
    <property type="entry name" value="WH-like_DNA-bd_sf"/>
</dbReference>
<dbReference type="EMBL" id="BMAC01000016">
    <property type="protein sequence ID" value="GFP80206.1"/>
    <property type="molecule type" value="Genomic_DNA"/>
</dbReference>
<dbReference type="FunFam" id="1.10.10.10:FF:000322">
    <property type="entry name" value="Probable disease resistance protein At1g63360"/>
    <property type="match status" value="1"/>
</dbReference>
<evidence type="ECO:0000313" key="13">
    <source>
        <dbReference type="EMBL" id="GFP80206.1"/>
    </source>
</evidence>
<dbReference type="InterPro" id="IPR044974">
    <property type="entry name" value="Disease_R_plants"/>
</dbReference>
<dbReference type="Gene3D" id="3.80.10.10">
    <property type="entry name" value="Ribonuclease Inhibitor"/>
    <property type="match status" value="1"/>
</dbReference>
<dbReference type="InterPro" id="IPR042197">
    <property type="entry name" value="Apaf_helical"/>
</dbReference>
<dbReference type="OrthoDB" id="1357022at2759"/>
<dbReference type="PANTHER" id="PTHR23155">
    <property type="entry name" value="DISEASE RESISTANCE PROTEIN RP"/>
    <property type="match status" value="1"/>
</dbReference>
<dbReference type="GO" id="GO:0005737">
    <property type="term" value="C:cytoplasm"/>
    <property type="evidence" value="ECO:0007669"/>
    <property type="project" value="UniProtKB-SubCell"/>
</dbReference>
<evidence type="ECO:0000259" key="12">
    <source>
        <dbReference type="Pfam" id="PF23559"/>
    </source>
</evidence>
<feature type="domain" description="Disease resistance protein winged helix" evidence="12">
    <location>
        <begin position="254"/>
        <end position="324"/>
    </location>
</feature>
<evidence type="ECO:0000256" key="3">
    <source>
        <dbReference type="ARBA" id="ARBA00008894"/>
    </source>
</evidence>
<dbReference type="GO" id="GO:0009626">
    <property type="term" value="P:plant-type hypersensitive response"/>
    <property type="evidence" value="ECO:0007669"/>
    <property type="project" value="UniProtKB-KW"/>
</dbReference>
<comment type="function">
    <text evidence="1">Confers resistance to late blight (Phytophthora infestans) races carrying the avirulence gene Avr1. Resistance proteins guard the plant against pathogens that contain an appropriate avirulence protein via an indirect interaction with this avirulence protein. That triggers a defense system including the hypersensitive response, which restricts the pathogen growth.</text>
</comment>
<keyword evidence="4" id="KW-0963">Cytoplasm</keyword>
<dbReference type="InterPro" id="IPR002182">
    <property type="entry name" value="NB-ARC"/>
</dbReference>
<dbReference type="GO" id="GO:0043531">
    <property type="term" value="F:ADP binding"/>
    <property type="evidence" value="ECO:0007669"/>
    <property type="project" value="InterPro"/>
</dbReference>
<keyword evidence="7" id="KW-0677">Repeat</keyword>
<evidence type="ECO:0000256" key="4">
    <source>
        <dbReference type="ARBA" id="ARBA00022490"/>
    </source>
</evidence>
<keyword evidence="10" id="KW-0067">ATP-binding</keyword>
<keyword evidence="8" id="KW-0547">Nucleotide-binding</keyword>
<evidence type="ECO:0000313" key="14">
    <source>
        <dbReference type="Proteomes" id="UP000653305"/>
    </source>
</evidence>
<dbReference type="FunFam" id="3.40.50.300:FF:001091">
    <property type="entry name" value="Probable disease resistance protein At1g61300"/>
    <property type="match status" value="1"/>
</dbReference>
<name>A0A830B0U8_9LAMI</name>
<dbReference type="Gene3D" id="1.10.10.10">
    <property type="entry name" value="Winged helix-like DNA-binding domain superfamily/Winged helix DNA-binding domain"/>
    <property type="match status" value="1"/>
</dbReference>
<dbReference type="InterPro" id="IPR027417">
    <property type="entry name" value="P-loop_NTPase"/>
</dbReference>
<feature type="domain" description="NB-ARC" evidence="11">
    <location>
        <begin position="11"/>
        <end position="171"/>
    </location>
</feature>
<sequence>MCQDTAVGLEDVLVEVMDKLTRHQSNCRIIPIVGMGGIGKTTLARNIYVNPVIVQHFDFRGWAAISQEYDTKEILLEVLLSLKTMGSRESLNRMREDELGDKLYKSLFGWRYLIVLDDMWSIEVWDKVKTFFPQDNNESRIMVTTRLSNLAFQLSGSYGSIEMSFLDGDKSCPRELEGIGKKIVENCKGLPLSIVVVGGLLAKSKQTQEYWLYIVGNLNSTVNSENDELCLKILHMSYKELPVHLKPCFLYMGVYPEDCVIDVPELTRLWVAEGFLKPISGKRLEVVAEEYFNDLLGRNLVLLNERGLSGEATSCKMHDLLVDVCVREAQKHRFLCVARHHNFNNPQELNTQRRVLVHEGTKFEFIRALPTHGTLVRSLTHNIGSFPKPFNSRLLRVWNGSGAIDAIQFLKITHGIVNCRYISGLTILPPNPSLLSSIRLLWDLQTLCVTNFGDEVATSEIWKMSQLRHATFYELNLLDPPPDGRDDLVLGNLHTLSGVRNLKFSEEVVKRLPIIKILKVYYSGTVDWSSCCLNNLVHLNLESLSFKFRSLEEPVPSELLENLTFPRSLKELTLEGTKLNLGDLGTKIGSLLHLQVLYLRQGSLVGQEWETVEGQFRSLKQVSDEPELIYWRTESWTHFPCLEHLYLYRLTKLKEIPLEIGETLKSIEMICCSDSAVISAYKMLMEQEDLGNQGLQVQVLLEEKNQDVESLAGPNFHVQIR</sequence>
<dbReference type="InterPro" id="IPR032675">
    <property type="entry name" value="LRR_dom_sf"/>
</dbReference>
<evidence type="ECO:0000256" key="5">
    <source>
        <dbReference type="ARBA" id="ARBA00022614"/>
    </source>
</evidence>
<gene>
    <name evidence="13" type="ORF">PHJA_000164000</name>
</gene>